<evidence type="ECO:0000313" key="2">
    <source>
        <dbReference type="EMBL" id="OGI61349.1"/>
    </source>
</evidence>
<evidence type="ECO:0008006" key="4">
    <source>
        <dbReference type="Google" id="ProtNLM"/>
    </source>
</evidence>
<dbReference type="PANTHER" id="PTHR43649:SF12">
    <property type="entry name" value="DIACETYLCHITOBIOSE BINDING PROTEIN DASA"/>
    <property type="match status" value="1"/>
</dbReference>
<dbReference type="Proteomes" id="UP000182253">
    <property type="component" value="Unassembled WGS sequence"/>
</dbReference>
<dbReference type="STRING" id="1801735.A2645_00760"/>
<dbReference type="AlphaFoldDB" id="A0A1F6UVH9"/>
<evidence type="ECO:0000313" key="3">
    <source>
        <dbReference type="Proteomes" id="UP000182253"/>
    </source>
</evidence>
<accession>A0A1F6UVH9</accession>
<dbReference type="InterPro" id="IPR006059">
    <property type="entry name" value="SBP"/>
</dbReference>
<dbReference type="InterPro" id="IPR050490">
    <property type="entry name" value="Bact_solute-bd_prot1"/>
</dbReference>
<comment type="caution">
    <text evidence="2">The sequence shown here is derived from an EMBL/GenBank/DDBJ whole genome shotgun (WGS) entry which is preliminary data.</text>
</comment>
<evidence type="ECO:0000256" key="1">
    <source>
        <dbReference type="SAM" id="Phobius"/>
    </source>
</evidence>
<organism evidence="2 3">
    <name type="scientific">Candidatus Nomurabacteria bacterium RIFCSPHIGHO2_01_FULL_39_9</name>
    <dbReference type="NCBI Taxonomy" id="1801735"/>
    <lineage>
        <taxon>Bacteria</taxon>
        <taxon>Candidatus Nomuraibacteriota</taxon>
    </lineage>
</organism>
<reference evidence="2 3" key="1">
    <citation type="journal article" date="2016" name="Nat. Commun.">
        <title>Thousands of microbial genomes shed light on interconnected biogeochemical processes in an aquifer system.</title>
        <authorList>
            <person name="Anantharaman K."/>
            <person name="Brown C.T."/>
            <person name="Hug L.A."/>
            <person name="Sharon I."/>
            <person name="Castelle C.J."/>
            <person name="Probst A.J."/>
            <person name="Thomas B.C."/>
            <person name="Singh A."/>
            <person name="Wilkins M.J."/>
            <person name="Karaoz U."/>
            <person name="Brodie E.L."/>
            <person name="Williams K.H."/>
            <person name="Hubbard S.S."/>
            <person name="Banfield J.F."/>
        </authorList>
    </citation>
    <scope>NUCLEOTIDE SEQUENCE [LARGE SCALE GENOMIC DNA]</scope>
</reference>
<dbReference type="PANTHER" id="PTHR43649">
    <property type="entry name" value="ARABINOSE-BINDING PROTEIN-RELATED"/>
    <property type="match status" value="1"/>
</dbReference>
<feature type="transmembrane region" description="Helical" evidence="1">
    <location>
        <begin position="6"/>
        <end position="27"/>
    </location>
</feature>
<keyword evidence="1" id="KW-0812">Transmembrane</keyword>
<name>A0A1F6UVH9_9BACT</name>
<sequence length="423" mass="46138">MSNFQIILIAVFIAFVIFGVMIFSGFIPIGQGGATQISGQITVWGTIPTRDINEFIGNFKSVNRNIAVNYVAKSAANFDEELVAALAAGTGPDVFLLDSDFVFKNRDKIFEIPYLNFPIKTYKDNFISASEIYLTNTGVLALPLYVDPIVMYYNRTLFNNAGIPRPPTAWDEFPNLAPQLTSRSNNRIIKSAVGMGGSGNIEHAKEIISALVLQAGNPIVRREEDTFEAVLSSSAVSNALSFYTSFANPATDSYSWNESLPNSRNAFITGDLAIYFGTASDLFRIRDSNPNLDFDIVDMPQLPAANRATFGRVYGLAVAKNSKNIPAALTFVYAFSGADYAGNIANALSLPPARRDLLAARPTGSYLPIFYSSALQAKNWFDPDPKRTKEIFKTMIADVVAGRTDAEDAVDDTSTDIGVLLNK</sequence>
<dbReference type="SUPFAM" id="SSF53850">
    <property type="entry name" value="Periplasmic binding protein-like II"/>
    <property type="match status" value="1"/>
</dbReference>
<protein>
    <recommendedName>
        <fullName evidence="4">Sugar ABC transporter substrate-binding protein</fullName>
    </recommendedName>
</protein>
<keyword evidence="1" id="KW-1133">Transmembrane helix</keyword>
<dbReference type="Pfam" id="PF01547">
    <property type="entry name" value="SBP_bac_1"/>
    <property type="match status" value="1"/>
</dbReference>
<gene>
    <name evidence="2" type="ORF">A2645_00760</name>
</gene>
<dbReference type="Gene3D" id="3.40.190.10">
    <property type="entry name" value="Periplasmic binding protein-like II"/>
    <property type="match status" value="1"/>
</dbReference>
<proteinExistence type="predicted"/>
<dbReference type="EMBL" id="MFTL01000022">
    <property type="protein sequence ID" value="OGI61349.1"/>
    <property type="molecule type" value="Genomic_DNA"/>
</dbReference>
<keyword evidence="1" id="KW-0472">Membrane</keyword>